<protein>
    <recommendedName>
        <fullName evidence="1">Arrestin C-terminal-like domain-containing protein</fullName>
    </recommendedName>
</protein>
<accession>A0A3S3PI04</accession>
<dbReference type="Pfam" id="PF02752">
    <property type="entry name" value="Arrestin_C"/>
    <property type="match status" value="1"/>
</dbReference>
<dbReference type="SUPFAM" id="SSF81296">
    <property type="entry name" value="E set domains"/>
    <property type="match status" value="1"/>
</dbReference>
<dbReference type="Gene3D" id="2.60.40.640">
    <property type="match status" value="1"/>
</dbReference>
<reference evidence="2 3" key="1">
    <citation type="journal article" date="2018" name="Gigascience">
        <title>Genomes of trombidid mites reveal novel predicted allergens and laterally-transferred genes associated with secondary metabolism.</title>
        <authorList>
            <person name="Dong X."/>
            <person name="Chaisiri K."/>
            <person name="Xia D."/>
            <person name="Armstrong S.D."/>
            <person name="Fang Y."/>
            <person name="Donnelly M.J."/>
            <person name="Kadowaki T."/>
            <person name="McGarry J.W."/>
            <person name="Darby A.C."/>
            <person name="Makepeace B.L."/>
        </authorList>
    </citation>
    <scope>NUCLEOTIDE SEQUENCE [LARGE SCALE GENOMIC DNA]</scope>
    <source>
        <strain evidence="2">UoL-WK</strain>
    </source>
</reference>
<proteinExistence type="predicted"/>
<dbReference type="InterPro" id="IPR011022">
    <property type="entry name" value="Arrestin_C-like"/>
</dbReference>
<dbReference type="SMART" id="SM01017">
    <property type="entry name" value="Arrestin_C"/>
    <property type="match status" value="1"/>
</dbReference>
<keyword evidence="3" id="KW-1185">Reference proteome</keyword>
<name>A0A3S3PI04_9ACAR</name>
<evidence type="ECO:0000313" key="2">
    <source>
        <dbReference type="EMBL" id="RWS01457.1"/>
    </source>
</evidence>
<dbReference type="AlphaFoldDB" id="A0A3S3PI04"/>
<dbReference type="EMBL" id="NCKU01009171">
    <property type="protein sequence ID" value="RWS01457.1"/>
    <property type="molecule type" value="Genomic_DNA"/>
</dbReference>
<feature type="domain" description="Arrestin C-terminal-like" evidence="1">
    <location>
        <begin position="23"/>
        <end position="149"/>
    </location>
</feature>
<evidence type="ECO:0000259" key="1">
    <source>
        <dbReference type="SMART" id="SM01017"/>
    </source>
</evidence>
<sequence length="155" mass="17719">NPFAKKIEALNFSSFCYWLRCFPNGTLAIEAQTDKFVYHIGEVITVNCVFKNWTPTIIEPQVKLMQYIKFSANGKDRTKELEISYDFIVPTLEPNSVRNFISKIDVPKYVDDIPLSATLTNCPLIKVTYCVLVALRKAKLCIPVVLENNYSRSKS</sequence>
<dbReference type="InterPro" id="IPR014756">
    <property type="entry name" value="Ig_E-set"/>
</dbReference>
<comment type="caution">
    <text evidence="2">The sequence shown here is derived from an EMBL/GenBank/DDBJ whole genome shotgun (WGS) entry which is preliminary data.</text>
</comment>
<organism evidence="2 3">
    <name type="scientific">Dinothrombium tinctorium</name>
    <dbReference type="NCBI Taxonomy" id="1965070"/>
    <lineage>
        <taxon>Eukaryota</taxon>
        <taxon>Metazoa</taxon>
        <taxon>Ecdysozoa</taxon>
        <taxon>Arthropoda</taxon>
        <taxon>Chelicerata</taxon>
        <taxon>Arachnida</taxon>
        <taxon>Acari</taxon>
        <taxon>Acariformes</taxon>
        <taxon>Trombidiformes</taxon>
        <taxon>Prostigmata</taxon>
        <taxon>Anystina</taxon>
        <taxon>Parasitengona</taxon>
        <taxon>Trombidioidea</taxon>
        <taxon>Trombidiidae</taxon>
        <taxon>Dinothrombium</taxon>
    </lineage>
</organism>
<dbReference type="InterPro" id="IPR014752">
    <property type="entry name" value="Arrestin-like_C"/>
</dbReference>
<dbReference type="Proteomes" id="UP000285301">
    <property type="component" value="Unassembled WGS sequence"/>
</dbReference>
<evidence type="ECO:0000313" key="3">
    <source>
        <dbReference type="Proteomes" id="UP000285301"/>
    </source>
</evidence>
<dbReference type="OrthoDB" id="2333384at2759"/>
<gene>
    <name evidence="2" type="ORF">B4U79_19163</name>
</gene>
<feature type="non-terminal residue" evidence="2">
    <location>
        <position position="1"/>
    </location>
</feature>